<evidence type="ECO:0000256" key="3">
    <source>
        <dbReference type="PROSITE-ProRule" id="PRU10007"/>
    </source>
</evidence>
<dbReference type="InterPro" id="IPR016163">
    <property type="entry name" value="Ald_DH_C"/>
</dbReference>
<dbReference type="SUPFAM" id="SSF53720">
    <property type="entry name" value="ALDH-like"/>
    <property type="match status" value="1"/>
</dbReference>
<dbReference type="InterPro" id="IPR050740">
    <property type="entry name" value="Aldehyde_DH_Superfamily"/>
</dbReference>
<dbReference type="FunFam" id="3.40.309.10:FF:000004">
    <property type="entry name" value="Succinate-semialdehyde dehydrogenase I"/>
    <property type="match status" value="1"/>
</dbReference>
<dbReference type="PANTHER" id="PTHR43353">
    <property type="entry name" value="SUCCINATE-SEMIALDEHYDE DEHYDROGENASE, MITOCHONDRIAL"/>
    <property type="match status" value="1"/>
</dbReference>
<dbReference type="AlphaFoldDB" id="A0A853AZU7"/>
<dbReference type="FunFam" id="3.40.605.10:FF:000026">
    <property type="entry name" value="Aldehyde dehydrogenase, putative"/>
    <property type="match status" value="1"/>
</dbReference>
<dbReference type="Gene3D" id="3.40.605.10">
    <property type="entry name" value="Aldehyde Dehydrogenase, Chain A, domain 1"/>
    <property type="match status" value="1"/>
</dbReference>
<dbReference type="PROSITE" id="PS00687">
    <property type="entry name" value="ALDEHYDE_DEHYDR_GLU"/>
    <property type="match status" value="1"/>
</dbReference>
<feature type="domain" description="Aldehyde dehydrogenase" evidence="5">
    <location>
        <begin position="16"/>
        <end position="476"/>
    </location>
</feature>
<dbReference type="EC" id="1.2.1.16" evidence="6"/>
<dbReference type="InterPro" id="IPR016161">
    <property type="entry name" value="Ald_DH/histidinol_DH"/>
</dbReference>
<accession>A0A853AZU7</accession>
<dbReference type="FunFam" id="3.40.605.10:FF:000007">
    <property type="entry name" value="NAD/NADP-dependent betaine aldehyde dehydrogenase"/>
    <property type="match status" value="1"/>
</dbReference>
<dbReference type="Gene3D" id="3.40.309.10">
    <property type="entry name" value="Aldehyde Dehydrogenase, Chain A, domain 2"/>
    <property type="match status" value="1"/>
</dbReference>
<sequence length="485" mass="51704">MTLDGVPHQLFLAGQWRDAADGSRFGVADPGTEQQLCEVSDAQDADITEAIEAAAAKQEEWASTPPRERGEVLRRAWQLMTDRADDLARLMTLEMGKSIEESKGEVTYAAEFFRWFSEEAVRIDGRFARSPAGGGGRMLVSKHPVGPCVLVTPWNFPLAMGTRKIGPAIAAGCTMLVKPAQLTPLSMLNLAGLLKEAGLPDGVLSVLPSTSASRVVNPALADPRIRKLSFTGSTEVGRKLVEQCAPNLQRMSMELGGNAPFLMFEDADLDAAVQGAVTAKMRNNGESCVAANRFHVHSSVAGEFVRRLTEAMSSLKTGHGTEDGVKVGPLISAEQRDKVVELVDDAVSRGARATTGGKPLDGDGYFYAPTVLTDVPPDARILREEVFGPVAPVTTFDDEDEAVRTANDTEFGLVAYVFTRDLDRAIRVGERMATGMVGLNTGLVSNAAAPFGGVKASGFGREGGAEGIEEYLDVKYLALSLSGTP</sequence>
<dbReference type="GO" id="GO:0009450">
    <property type="term" value="P:gamma-aminobutyric acid catabolic process"/>
    <property type="evidence" value="ECO:0007669"/>
    <property type="project" value="TreeGrafter"/>
</dbReference>
<dbReference type="Pfam" id="PF00171">
    <property type="entry name" value="Aldedh"/>
    <property type="match status" value="1"/>
</dbReference>
<evidence type="ECO:0000313" key="6">
    <source>
        <dbReference type="EMBL" id="NYI88145.1"/>
    </source>
</evidence>
<dbReference type="PANTHER" id="PTHR43353:SF5">
    <property type="entry name" value="SUCCINATE-SEMIALDEHYDE DEHYDROGENASE, MITOCHONDRIAL"/>
    <property type="match status" value="1"/>
</dbReference>
<protein>
    <submittedName>
        <fullName evidence="6">Succinate-semialdehyde dehydrogenase/glutarate-semialdehyde dehydrogenase</fullName>
        <ecNumber evidence="6">1.2.1.16</ecNumber>
        <ecNumber evidence="6">1.2.1.20</ecNumber>
        <ecNumber evidence="6">1.2.1.79</ecNumber>
    </submittedName>
</protein>
<evidence type="ECO:0000256" key="4">
    <source>
        <dbReference type="RuleBase" id="RU003345"/>
    </source>
</evidence>
<dbReference type="InterPro" id="IPR015590">
    <property type="entry name" value="Aldehyde_DH_dom"/>
</dbReference>
<dbReference type="InterPro" id="IPR016162">
    <property type="entry name" value="Ald_DH_N"/>
</dbReference>
<gene>
    <name evidence="6" type="ORF">HNR02_001468</name>
</gene>
<dbReference type="GO" id="GO:0102810">
    <property type="term" value="F:glutarate-semialdehyde dehydrogenase (NADP+) activity"/>
    <property type="evidence" value="ECO:0007669"/>
    <property type="project" value="UniProtKB-EC"/>
</dbReference>
<dbReference type="GO" id="GO:0004777">
    <property type="term" value="F:succinate-semialdehyde dehydrogenase (NAD+) activity"/>
    <property type="evidence" value="ECO:0007669"/>
    <property type="project" value="TreeGrafter"/>
</dbReference>
<comment type="caution">
    <text evidence="6">The sequence shown here is derived from an EMBL/GenBank/DDBJ whole genome shotgun (WGS) entry which is preliminary data.</text>
</comment>
<dbReference type="CDD" id="cd07103">
    <property type="entry name" value="ALDH_F5_SSADH_GabD"/>
    <property type="match status" value="1"/>
</dbReference>
<evidence type="ECO:0000313" key="7">
    <source>
        <dbReference type="Proteomes" id="UP000549616"/>
    </source>
</evidence>
<evidence type="ECO:0000259" key="5">
    <source>
        <dbReference type="Pfam" id="PF00171"/>
    </source>
</evidence>
<dbReference type="EC" id="1.2.1.79" evidence="6"/>
<dbReference type="Proteomes" id="UP000549616">
    <property type="component" value="Unassembled WGS sequence"/>
</dbReference>
<dbReference type="InterPro" id="IPR029510">
    <property type="entry name" value="Ald_DH_CS_GLU"/>
</dbReference>
<proteinExistence type="inferred from homology"/>
<keyword evidence="7" id="KW-1185">Reference proteome</keyword>
<dbReference type="RefSeq" id="WP_179772430.1">
    <property type="nucleotide sequence ID" value="NZ_JACCFK010000001.1"/>
</dbReference>
<organism evidence="6 7">
    <name type="scientific">Amycolatopsis endophytica</name>
    <dbReference type="NCBI Taxonomy" id="860233"/>
    <lineage>
        <taxon>Bacteria</taxon>
        <taxon>Bacillati</taxon>
        <taxon>Actinomycetota</taxon>
        <taxon>Actinomycetes</taxon>
        <taxon>Pseudonocardiales</taxon>
        <taxon>Pseudonocardiaceae</taxon>
        <taxon>Amycolatopsis</taxon>
    </lineage>
</organism>
<reference evidence="6 7" key="1">
    <citation type="submission" date="2020-07" db="EMBL/GenBank/DDBJ databases">
        <title>Sequencing the genomes of 1000 actinobacteria strains.</title>
        <authorList>
            <person name="Klenk H.-P."/>
        </authorList>
    </citation>
    <scope>NUCLEOTIDE SEQUENCE [LARGE SCALE GENOMIC DNA]</scope>
    <source>
        <strain evidence="6 7">DSM 104006</strain>
    </source>
</reference>
<dbReference type="GO" id="GO:0036243">
    <property type="term" value="F:succinate-semialdehyde dehydrogenase (NADP+) activity"/>
    <property type="evidence" value="ECO:0007669"/>
    <property type="project" value="UniProtKB-EC"/>
</dbReference>
<dbReference type="EC" id="1.2.1.20" evidence="6"/>
<comment type="similarity">
    <text evidence="1 4">Belongs to the aldehyde dehydrogenase family.</text>
</comment>
<keyword evidence="2 4" id="KW-0560">Oxidoreductase</keyword>
<evidence type="ECO:0000256" key="1">
    <source>
        <dbReference type="ARBA" id="ARBA00009986"/>
    </source>
</evidence>
<name>A0A853AZU7_9PSEU</name>
<feature type="active site" evidence="3">
    <location>
        <position position="254"/>
    </location>
</feature>
<dbReference type="EMBL" id="JACCFK010000001">
    <property type="protein sequence ID" value="NYI88145.1"/>
    <property type="molecule type" value="Genomic_DNA"/>
</dbReference>
<evidence type="ECO:0000256" key="2">
    <source>
        <dbReference type="ARBA" id="ARBA00023002"/>
    </source>
</evidence>